<proteinExistence type="predicted"/>
<evidence type="ECO:0000256" key="1">
    <source>
        <dbReference type="SAM" id="MobiDB-lite"/>
    </source>
</evidence>
<keyword evidence="3" id="KW-1185">Reference proteome</keyword>
<reference evidence="2" key="1">
    <citation type="submission" date="2020-09" db="EMBL/GenBank/DDBJ databases">
        <title>Genome-Enabled Discovery of Anthraquinone Biosynthesis in Senna tora.</title>
        <authorList>
            <person name="Kang S.-H."/>
            <person name="Pandey R.P."/>
            <person name="Lee C.-M."/>
            <person name="Sim J.-S."/>
            <person name="Jeong J.-T."/>
            <person name="Choi B.-S."/>
            <person name="Jung M."/>
            <person name="Ginzburg D."/>
            <person name="Zhao K."/>
            <person name="Won S.Y."/>
            <person name="Oh T.-J."/>
            <person name="Yu Y."/>
            <person name="Kim N.-H."/>
            <person name="Lee O.R."/>
            <person name="Lee T.-H."/>
            <person name="Bashyal P."/>
            <person name="Kim T.-S."/>
            <person name="Lee W.-H."/>
            <person name="Kawkins C."/>
            <person name="Kim C.-K."/>
            <person name="Kim J.S."/>
            <person name="Ahn B.O."/>
            <person name="Rhee S.Y."/>
            <person name="Sohng J.K."/>
        </authorList>
    </citation>
    <scope>NUCLEOTIDE SEQUENCE</scope>
    <source>
        <tissue evidence="2">Leaf</tissue>
    </source>
</reference>
<name>A0A835CJC5_9FABA</name>
<evidence type="ECO:0000313" key="3">
    <source>
        <dbReference type="Proteomes" id="UP000634136"/>
    </source>
</evidence>
<comment type="caution">
    <text evidence="2">The sequence shown here is derived from an EMBL/GenBank/DDBJ whole genome shotgun (WGS) entry which is preliminary data.</text>
</comment>
<gene>
    <name evidence="2" type="ORF">G2W53_003530</name>
</gene>
<dbReference type="EMBL" id="JAAIUW010000002">
    <property type="protein sequence ID" value="KAF7841232.1"/>
    <property type="molecule type" value="Genomic_DNA"/>
</dbReference>
<feature type="region of interest" description="Disordered" evidence="1">
    <location>
        <begin position="1"/>
        <end position="41"/>
    </location>
</feature>
<dbReference type="Proteomes" id="UP000634136">
    <property type="component" value="Unassembled WGS sequence"/>
</dbReference>
<evidence type="ECO:0000313" key="2">
    <source>
        <dbReference type="EMBL" id="KAF7841232.1"/>
    </source>
</evidence>
<accession>A0A835CJC5</accession>
<dbReference type="AlphaFoldDB" id="A0A835CJC5"/>
<sequence>MWESPLGTREEARNGNGGETLPAAGIKDRDTRGLGVAGRDT</sequence>
<protein>
    <submittedName>
        <fullName evidence="2">Uncharacterized protein</fullName>
    </submittedName>
</protein>
<organism evidence="2 3">
    <name type="scientific">Senna tora</name>
    <dbReference type="NCBI Taxonomy" id="362788"/>
    <lineage>
        <taxon>Eukaryota</taxon>
        <taxon>Viridiplantae</taxon>
        <taxon>Streptophyta</taxon>
        <taxon>Embryophyta</taxon>
        <taxon>Tracheophyta</taxon>
        <taxon>Spermatophyta</taxon>
        <taxon>Magnoliopsida</taxon>
        <taxon>eudicotyledons</taxon>
        <taxon>Gunneridae</taxon>
        <taxon>Pentapetalae</taxon>
        <taxon>rosids</taxon>
        <taxon>fabids</taxon>
        <taxon>Fabales</taxon>
        <taxon>Fabaceae</taxon>
        <taxon>Caesalpinioideae</taxon>
        <taxon>Cassia clade</taxon>
        <taxon>Senna</taxon>
    </lineage>
</organism>